<proteinExistence type="inferred from homology"/>
<evidence type="ECO:0000259" key="3">
    <source>
        <dbReference type="Pfam" id="PF12850"/>
    </source>
</evidence>
<reference evidence="4 5" key="1">
    <citation type="journal article" date="2012" name="J. Bacteriol.">
        <title>Genome of Bacillus macauensis ZFHKF-1, a Long-Chain-Forming Bacterium.</title>
        <authorList>
            <person name="Cai L."/>
            <person name="Zhang T."/>
        </authorList>
    </citation>
    <scope>NUCLEOTIDE SEQUENCE [LARGE SCALE GENOMIC DNA]</scope>
    <source>
        <strain evidence="4 5">ZFHKF-1</strain>
    </source>
</reference>
<dbReference type="PATRIC" id="fig|1196324.3.peg.273"/>
<keyword evidence="5" id="KW-1185">Reference proteome</keyword>
<dbReference type="GO" id="GO:0046872">
    <property type="term" value="F:metal ion binding"/>
    <property type="evidence" value="ECO:0007669"/>
    <property type="project" value="UniProtKB-KW"/>
</dbReference>
<dbReference type="PANTHER" id="PTHR42850:SF2">
    <property type="entry name" value="BLL5683 PROTEIN"/>
    <property type="match status" value="1"/>
</dbReference>
<gene>
    <name evidence="4" type="ORF">A374_01364</name>
</gene>
<dbReference type="GO" id="GO:0016791">
    <property type="term" value="F:phosphatase activity"/>
    <property type="evidence" value="ECO:0007669"/>
    <property type="project" value="TreeGrafter"/>
</dbReference>
<dbReference type="PIRSF" id="PIRSF000883">
    <property type="entry name" value="Pesterase_MJ0912"/>
    <property type="match status" value="1"/>
</dbReference>
<dbReference type="STRING" id="1196324.A374_01364"/>
<dbReference type="InterPro" id="IPR050126">
    <property type="entry name" value="Ap4A_hydrolase"/>
</dbReference>
<dbReference type="OrthoDB" id="9813918at2"/>
<dbReference type="Gene3D" id="3.60.21.10">
    <property type="match status" value="1"/>
</dbReference>
<name>I8UK69_9BACL</name>
<dbReference type="AlphaFoldDB" id="I8UK69"/>
<comment type="caution">
    <text evidence="4">The sequence shown here is derived from an EMBL/GenBank/DDBJ whole genome shotgun (WGS) entry which is preliminary data.</text>
</comment>
<dbReference type="RefSeq" id="WP_007200377.1">
    <property type="nucleotide sequence ID" value="NZ_AKKV01000010.1"/>
</dbReference>
<feature type="domain" description="Calcineurin-like phosphoesterase" evidence="3">
    <location>
        <begin position="1"/>
        <end position="207"/>
    </location>
</feature>
<evidence type="ECO:0000313" key="5">
    <source>
        <dbReference type="Proteomes" id="UP000004080"/>
    </source>
</evidence>
<organism evidence="4 5">
    <name type="scientific">Fictibacillus macauensis ZFHKF-1</name>
    <dbReference type="NCBI Taxonomy" id="1196324"/>
    <lineage>
        <taxon>Bacteria</taxon>
        <taxon>Bacillati</taxon>
        <taxon>Bacillota</taxon>
        <taxon>Bacilli</taxon>
        <taxon>Bacillales</taxon>
        <taxon>Fictibacillaceae</taxon>
        <taxon>Fictibacillus</taxon>
    </lineage>
</organism>
<dbReference type="Proteomes" id="UP000004080">
    <property type="component" value="Unassembled WGS sequence"/>
</dbReference>
<dbReference type="Pfam" id="PF12850">
    <property type="entry name" value="Metallophos_2"/>
    <property type="match status" value="1"/>
</dbReference>
<dbReference type="EMBL" id="AKKV01000010">
    <property type="protein sequence ID" value="EIT87223.1"/>
    <property type="molecule type" value="Genomic_DNA"/>
</dbReference>
<dbReference type="InterPro" id="IPR029052">
    <property type="entry name" value="Metallo-depent_PP-like"/>
</dbReference>
<comment type="cofactor">
    <cofactor evidence="2">
        <name>a divalent metal cation</name>
        <dbReference type="ChEBI" id="CHEBI:60240"/>
    </cofactor>
</comment>
<dbReference type="EC" id="3.1.4.-" evidence="2"/>
<protein>
    <recommendedName>
        <fullName evidence="2">Phosphoesterase</fullName>
        <ecNumber evidence="2">3.1.4.-</ecNumber>
    </recommendedName>
</protein>
<dbReference type="InterPro" id="IPR000979">
    <property type="entry name" value="Phosphodiesterase_MJ0936/Vps29"/>
</dbReference>
<dbReference type="NCBIfam" id="TIGR00040">
    <property type="entry name" value="yfcE"/>
    <property type="match status" value="1"/>
</dbReference>
<sequence length="250" mass="28295">MKIGVIADIHGNAPALKAVLNEFDNRQDIEHIYCLGDMIGIGPDTNEVLGILFARNDVSMLTGNHDEAVLALLKGEEYPLSHSHAKKHHQWIADHMHKGFISQLEQLPRIITLSIEGKSILLIHYHIEQAKLNEHISKDPFSKIVEPSLDHLLSLFKENEEDLICFGHHHPLHFFESNETDTIYVNPGSLGCNSKPAAPYSIVDIEKDKIIVSLKEVLYDNTMFLASYELLQVPDRDFLIKVFHGNQLIL</sequence>
<dbReference type="InterPro" id="IPR011152">
    <property type="entry name" value="Pesterase_MJ0912"/>
</dbReference>
<comment type="similarity">
    <text evidence="1 2">Belongs to the metallophosphoesterase superfamily. YfcE family.</text>
</comment>
<dbReference type="SUPFAM" id="SSF56300">
    <property type="entry name" value="Metallo-dependent phosphatases"/>
    <property type="match status" value="1"/>
</dbReference>
<keyword evidence="2" id="KW-0479">Metal-binding</keyword>
<dbReference type="GO" id="GO:0005737">
    <property type="term" value="C:cytoplasm"/>
    <property type="evidence" value="ECO:0007669"/>
    <property type="project" value="TreeGrafter"/>
</dbReference>
<dbReference type="PANTHER" id="PTHR42850">
    <property type="entry name" value="METALLOPHOSPHOESTERASE"/>
    <property type="match status" value="1"/>
</dbReference>
<evidence type="ECO:0000256" key="1">
    <source>
        <dbReference type="ARBA" id="ARBA00008950"/>
    </source>
</evidence>
<dbReference type="eggNOG" id="COG0639">
    <property type="taxonomic scope" value="Bacteria"/>
</dbReference>
<evidence type="ECO:0000256" key="2">
    <source>
        <dbReference type="RuleBase" id="RU362039"/>
    </source>
</evidence>
<accession>I8UK69</accession>
<dbReference type="InterPro" id="IPR024654">
    <property type="entry name" value="Calcineurin-like_PHP_lpxH"/>
</dbReference>
<evidence type="ECO:0000313" key="4">
    <source>
        <dbReference type="EMBL" id="EIT87223.1"/>
    </source>
</evidence>